<dbReference type="Gene3D" id="1.10.420.10">
    <property type="entry name" value="Peroxidase, domain 2"/>
    <property type="match status" value="1"/>
</dbReference>
<dbReference type="GO" id="GO:0042744">
    <property type="term" value="P:hydrogen peroxide catabolic process"/>
    <property type="evidence" value="ECO:0007669"/>
    <property type="project" value="UniProtKB-KW"/>
</dbReference>
<dbReference type="InterPro" id="IPR010255">
    <property type="entry name" value="Haem_peroxidase_sf"/>
</dbReference>
<dbReference type="GO" id="GO:0046872">
    <property type="term" value="F:metal ion binding"/>
    <property type="evidence" value="ECO:0007669"/>
    <property type="project" value="UniProtKB-UniRule"/>
</dbReference>
<keyword evidence="16 22" id="KW-0376">Hydrogen peroxide</keyword>
<evidence type="ECO:0000256" key="7">
    <source>
        <dbReference type="ARBA" id="ARBA00022559"/>
    </source>
</evidence>
<keyword evidence="12 22" id="KW-0560">Oxidoreductase</keyword>
<evidence type="ECO:0000256" key="15">
    <source>
        <dbReference type="ARBA" id="ARBA00023180"/>
    </source>
</evidence>
<feature type="binding site" evidence="19">
    <location>
        <position position="82"/>
    </location>
    <ligand>
        <name>Ca(2+)</name>
        <dbReference type="ChEBI" id="CHEBI:29108"/>
        <label>1</label>
    </ligand>
</feature>
<dbReference type="FunFam" id="1.10.420.10:FF:000001">
    <property type="entry name" value="Peroxidase"/>
    <property type="match status" value="1"/>
</dbReference>
<dbReference type="InterPro" id="IPR019793">
    <property type="entry name" value="Peroxidases_heam-ligand_BS"/>
</dbReference>
<evidence type="ECO:0000256" key="21">
    <source>
        <dbReference type="PIRSR" id="PIRSR600823-5"/>
    </source>
</evidence>
<organism evidence="24 25">
    <name type="scientific">Escallonia rubra</name>
    <dbReference type="NCBI Taxonomy" id="112253"/>
    <lineage>
        <taxon>Eukaryota</taxon>
        <taxon>Viridiplantae</taxon>
        <taxon>Streptophyta</taxon>
        <taxon>Embryophyta</taxon>
        <taxon>Tracheophyta</taxon>
        <taxon>Spermatophyta</taxon>
        <taxon>Magnoliopsida</taxon>
        <taxon>eudicotyledons</taxon>
        <taxon>Gunneridae</taxon>
        <taxon>Pentapetalae</taxon>
        <taxon>asterids</taxon>
        <taxon>campanulids</taxon>
        <taxon>Escalloniales</taxon>
        <taxon>Escalloniaceae</taxon>
        <taxon>Escallonia</taxon>
    </lineage>
</organism>
<comment type="cofactor">
    <cofactor evidence="19 22">
        <name>Ca(2+)</name>
        <dbReference type="ChEBI" id="CHEBI:29108"/>
    </cofactor>
    <text evidence="19 22">Binds 2 calcium ions per subunit.</text>
</comment>
<feature type="disulfide bond" evidence="21">
    <location>
        <begin position="50"/>
        <end position="126"/>
    </location>
</feature>
<dbReference type="EC" id="1.11.1.7" evidence="5 22"/>
<dbReference type="GO" id="GO:0140825">
    <property type="term" value="F:lactoperoxidase activity"/>
    <property type="evidence" value="ECO:0007669"/>
    <property type="project" value="UniProtKB-EC"/>
</dbReference>
<reference evidence="24" key="1">
    <citation type="submission" date="2022-12" db="EMBL/GenBank/DDBJ databases">
        <title>Draft genome assemblies for two species of Escallonia (Escalloniales).</title>
        <authorList>
            <person name="Chanderbali A."/>
            <person name="Dervinis C."/>
            <person name="Anghel I."/>
            <person name="Soltis D."/>
            <person name="Soltis P."/>
            <person name="Zapata F."/>
        </authorList>
    </citation>
    <scope>NUCLEOTIDE SEQUENCE</scope>
    <source>
        <strain evidence="24">UCBG92.1500</strain>
        <tissue evidence="24">Leaf</tissue>
    </source>
</reference>
<dbReference type="InterPro" id="IPR019794">
    <property type="entry name" value="Peroxidases_AS"/>
</dbReference>
<feature type="binding site" description="axial binding residue" evidence="19">
    <location>
        <position position="203"/>
    </location>
    <ligand>
        <name>heme b</name>
        <dbReference type="ChEBI" id="CHEBI:60344"/>
    </ligand>
    <ligandPart>
        <name>Fe</name>
        <dbReference type="ChEBI" id="CHEBI:18248"/>
    </ligandPart>
</feature>
<keyword evidence="7 22" id="KW-0575">Peroxidase</keyword>
<evidence type="ECO:0000313" key="25">
    <source>
        <dbReference type="Proteomes" id="UP001187471"/>
    </source>
</evidence>
<keyword evidence="15" id="KW-0325">Glycoprotein</keyword>
<feature type="binding site" evidence="19">
    <location>
        <position position="204"/>
    </location>
    <ligand>
        <name>Ca(2+)</name>
        <dbReference type="ChEBI" id="CHEBI:29108"/>
        <label>2</label>
    </ligand>
</feature>
<evidence type="ECO:0000256" key="10">
    <source>
        <dbReference type="ARBA" id="ARBA00022729"/>
    </source>
</evidence>
<evidence type="ECO:0000256" key="11">
    <source>
        <dbReference type="ARBA" id="ARBA00022837"/>
    </source>
</evidence>
<protein>
    <recommendedName>
        <fullName evidence="5 22">Peroxidase</fullName>
        <ecNumber evidence="5 22">1.11.1.7</ecNumber>
    </recommendedName>
</protein>
<keyword evidence="10 22" id="KW-0732">Signal</keyword>
<keyword evidence="8 22" id="KW-0349">Heme</keyword>
<proteinExistence type="inferred from homology"/>
<evidence type="ECO:0000256" key="13">
    <source>
        <dbReference type="ARBA" id="ARBA00023004"/>
    </source>
</evidence>
<feature type="active site" description="Proton acceptor" evidence="17">
    <location>
        <position position="81"/>
    </location>
</feature>
<feature type="binding site" evidence="19">
    <location>
        <position position="100"/>
    </location>
    <ligand>
        <name>Ca(2+)</name>
        <dbReference type="ChEBI" id="CHEBI:29108"/>
        <label>1</label>
    </ligand>
</feature>
<dbReference type="PRINTS" id="PR00458">
    <property type="entry name" value="PEROXIDASE"/>
</dbReference>
<evidence type="ECO:0000256" key="2">
    <source>
        <dbReference type="ARBA" id="ARBA00002322"/>
    </source>
</evidence>
<dbReference type="PANTHER" id="PTHR31235">
    <property type="entry name" value="PEROXIDASE 25-RELATED"/>
    <property type="match status" value="1"/>
</dbReference>
<sequence>MQSDSTMKSYIAFLLISVAASVSGFDNGFSAPNSSPLDDFSSFSYYEKSCPHAEAIIQRKLNKWLKKDYTLAAALIRLHFHDCVVRGCDASILLDHYGSERRANGSKTLRGFQVIDDIKAEIEKKCPKTVSCADILTTVARDATVMVGGPFWMVPFGRKDGRVSIGKEADSVPMGRERITDLIQLFQSKGLNVLDLVVLSGAHTIGRSTCGSLQFRLYNFNGTRKPDPSINPKYLNFLRRKCRWASELVDLDATTPRTFDTQYFKNLQNKMGLLSTDQLLYSDSRTSPLVNAMAFQPTIFDSQFAVSMVNLGNIQDVSSANNGEIRVNCNYVNYRK</sequence>
<feature type="binding site" evidence="19">
    <location>
        <position position="85"/>
    </location>
    <ligand>
        <name>Ca(2+)</name>
        <dbReference type="ChEBI" id="CHEBI:29108"/>
        <label>1</label>
    </ligand>
</feature>
<evidence type="ECO:0000256" key="19">
    <source>
        <dbReference type="PIRSR" id="PIRSR600823-3"/>
    </source>
</evidence>
<accession>A0AA88QZE1</accession>
<feature type="disulfide bond" evidence="21">
    <location>
        <begin position="210"/>
        <end position="242"/>
    </location>
</feature>
<dbReference type="PROSITE" id="PS50873">
    <property type="entry name" value="PEROXIDASE_4"/>
    <property type="match status" value="1"/>
</dbReference>
<dbReference type="PROSITE" id="PS00436">
    <property type="entry name" value="PEROXIDASE_2"/>
    <property type="match status" value="1"/>
</dbReference>
<evidence type="ECO:0000256" key="22">
    <source>
        <dbReference type="RuleBase" id="RU362060"/>
    </source>
</evidence>
<evidence type="ECO:0000256" key="18">
    <source>
        <dbReference type="PIRSR" id="PIRSR600823-2"/>
    </source>
</evidence>
<dbReference type="GO" id="GO:0006979">
    <property type="term" value="P:response to oxidative stress"/>
    <property type="evidence" value="ECO:0007669"/>
    <property type="project" value="UniProtKB-UniRule"/>
</dbReference>
<feature type="signal peptide" evidence="22">
    <location>
        <begin position="1"/>
        <end position="24"/>
    </location>
</feature>
<feature type="binding site" evidence="18">
    <location>
        <position position="173"/>
    </location>
    <ligand>
        <name>substrate</name>
    </ligand>
</feature>
<dbReference type="AlphaFoldDB" id="A0AA88QZE1"/>
<feature type="binding site" evidence="19">
    <location>
        <position position="91"/>
    </location>
    <ligand>
        <name>Ca(2+)</name>
        <dbReference type="ChEBI" id="CHEBI:29108"/>
        <label>1</label>
    </ligand>
</feature>
<dbReference type="GO" id="GO:0020037">
    <property type="term" value="F:heme binding"/>
    <property type="evidence" value="ECO:0007669"/>
    <property type="project" value="UniProtKB-UniRule"/>
</dbReference>
<evidence type="ECO:0000256" key="20">
    <source>
        <dbReference type="PIRSR" id="PIRSR600823-4"/>
    </source>
</evidence>
<keyword evidence="11 19" id="KW-0106">Calcium</keyword>
<keyword evidence="13 19" id="KW-0408">Iron</keyword>
<evidence type="ECO:0000256" key="5">
    <source>
        <dbReference type="ARBA" id="ARBA00012313"/>
    </source>
</evidence>
<feature type="binding site" evidence="19">
    <location>
        <position position="252"/>
    </location>
    <ligand>
        <name>Ca(2+)</name>
        <dbReference type="ChEBI" id="CHEBI:29108"/>
        <label>2</label>
    </ligand>
</feature>
<comment type="subcellular location">
    <subcellularLocation>
        <location evidence="3 22">Secreted</location>
    </subcellularLocation>
</comment>
<evidence type="ECO:0000256" key="14">
    <source>
        <dbReference type="ARBA" id="ARBA00023157"/>
    </source>
</evidence>
<dbReference type="InterPro" id="IPR000823">
    <property type="entry name" value="Peroxidase_pln"/>
</dbReference>
<keyword evidence="14 21" id="KW-1015">Disulfide bond</keyword>
<dbReference type="PROSITE" id="PS00435">
    <property type="entry name" value="PEROXIDASE_1"/>
    <property type="match status" value="1"/>
</dbReference>
<dbReference type="PRINTS" id="PR00461">
    <property type="entry name" value="PLPEROXIDASE"/>
</dbReference>
<evidence type="ECO:0000256" key="6">
    <source>
        <dbReference type="ARBA" id="ARBA00022525"/>
    </source>
</evidence>
<feature type="disulfide bond" evidence="21">
    <location>
        <begin position="132"/>
        <end position="329"/>
    </location>
</feature>
<evidence type="ECO:0000256" key="12">
    <source>
        <dbReference type="ARBA" id="ARBA00023002"/>
    </source>
</evidence>
<feature type="binding site" evidence="19">
    <location>
        <position position="255"/>
    </location>
    <ligand>
        <name>Ca(2+)</name>
        <dbReference type="ChEBI" id="CHEBI:29108"/>
        <label>2</label>
    </ligand>
</feature>
<dbReference type="Gene3D" id="1.10.520.10">
    <property type="match status" value="1"/>
</dbReference>
<dbReference type="InterPro" id="IPR002016">
    <property type="entry name" value="Haem_peroxidase"/>
</dbReference>
<comment type="cofactor">
    <cofactor evidence="19 22">
        <name>heme b</name>
        <dbReference type="ChEBI" id="CHEBI:60344"/>
    </cofactor>
    <text evidence="19 22">Binds 1 heme b (iron(II)-protoporphyrin IX) group per subunit.</text>
</comment>
<feature type="binding site" evidence="19">
    <location>
        <position position="87"/>
    </location>
    <ligand>
        <name>Ca(2+)</name>
        <dbReference type="ChEBI" id="CHEBI:29108"/>
        <label>1</label>
    </ligand>
</feature>
<evidence type="ECO:0000256" key="17">
    <source>
        <dbReference type="PIRSR" id="PIRSR600823-1"/>
    </source>
</evidence>
<feature type="site" description="Transition state stabilizer" evidence="20">
    <location>
        <position position="77"/>
    </location>
</feature>
<comment type="caution">
    <text evidence="24">The sequence shown here is derived from an EMBL/GenBank/DDBJ whole genome shotgun (WGS) entry which is preliminary data.</text>
</comment>
<feature type="binding site" evidence="19">
    <location>
        <position position="89"/>
    </location>
    <ligand>
        <name>Ca(2+)</name>
        <dbReference type="ChEBI" id="CHEBI:29108"/>
        <label>1</label>
    </ligand>
</feature>
<dbReference type="FunFam" id="1.10.520.10:FF:000006">
    <property type="entry name" value="Peroxidase"/>
    <property type="match status" value="1"/>
</dbReference>
<evidence type="ECO:0000256" key="1">
    <source>
        <dbReference type="ARBA" id="ARBA00000189"/>
    </source>
</evidence>
<comment type="similarity">
    <text evidence="4">Belongs to the peroxidase family. Ascorbate peroxidase subfamily.</text>
</comment>
<evidence type="ECO:0000256" key="3">
    <source>
        <dbReference type="ARBA" id="ARBA00004613"/>
    </source>
</evidence>
<name>A0AA88QZE1_9ASTE</name>
<dbReference type="EMBL" id="JAVXUO010001759">
    <property type="protein sequence ID" value="KAK2979413.1"/>
    <property type="molecule type" value="Genomic_DNA"/>
</dbReference>
<feature type="domain" description="Plant heme peroxidase family profile" evidence="23">
    <location>
        <begin position="42"/>
        <end position="333"/>
    </location>
</feature>
<feature type="binding site" evidence="19">
    <location>
        <position position="260"/>
    </location>
    <ligand>
        <name>Ca(2+)</name>
        <dbReference type="ChEBI" id="CHEBI:29108"/>
        <label>2</label>
    </ligand>
</feature>
<gene>
    <name evidence="24" type="ORF">RJ640_022795</name>
</gene>
<comment type="similarity">
    <text evidence="22">Belongs to the peroxidase family. Classical plant (class III) peroxidase subfamily.</text>
</comment>
<keyword evidence="9 19" id="KW-0479">Metal-binding</keyword>
<feature type="disulfide bond" evidence="21">
    <location>
        <begin position="83"/>
        <end position="88"/>
    </location>
</feature>
<evidence type="ECO:0000313" key="24">
    <source>
        <dbReference type="EMBL" id="KAK2979413.1"/>
    </source>
</evidence>
<keyword evidence="6 22" id="KW-0964">Secreted</keyword>
<comment type="function">
    <text evidence="2">Removal of H(2)O(2), oxidation of toxic reductants, biosynthesis and degradation of lignin, suberization, auxin catabolism, response to environmental stresses such as wounding, pathogen attack and oxidative stress. These functions might be dependent on each isozyme/isoform in each plant tissue.</text>
</comment>
<evidence type="ECO:0000256" key="8">
    <source>
        <dbReference type="ARBA" id="ARBA00022617"/>
    </source>
</evidence>
<evidence type="ECO:0000259" key="23">
    <source>
        <dbReference type="PROSITE" id="PS50873"/>
    </source>
</evidence>
<evidence type="ECO:0000256" key="4">
    <source>
        <dbReference type="ARBA" id="ARBA00006873"/>
    </source>
</evidence>
<comment type="catalytic activity">
    <reaction evidence="1 22">
        <text>2 a phenolic donor + H2O2 = 2 a phenolic radical donor + 2 H2O</text>
        <dbReference type="Rhea" id="RHEA:56136"/>
        <dbReference type="ChEBI" id="CHEBI:15377"/>
        <dbReference type="ChEBI" id="CHEBI:16240"/>
        <dbReference type="ChEBI" id="CHEBI:139520"/>
        <dbReference type="ChEBI" id="CHEBI:139521"/>
        <dbReference type="EC" id="1.11.1.7"/>
    </reaction>
</comment>
<dbReference type="GO" id="GO:0005576">
    <property type="term" value="C:extracellular region"/>
    <property type="evidence" value="ECO:0007669"/>
    <property type="project" value="UniProtKB-SubCell"/>
</dbReference>
<keyword evidence="25" id="KW-1185">Reference proteome</keyword>
<feature type="chain" id="PRO_5041515986" description="Peroxidase" evidence="22">
    <location>
        <begin position="25"/>
        <end position="336"/>
    </location>
</feature>
<dbReference type="SUPFAM" id="SSF48113">
    <property type="entry name" value="Heme-dependent peroxidases"/>
    <property type="match status" value="1"/>
</dbReference>
<dbReference type="Pfam" id="PF00141">
    <property type="entry name" value="peroxidase"/>
    <property type="match status" value="1"/>
</dbReference>
<evidence type="ECO:0000256" key="16">
    <source>
        <dbReference type="ARBA" id="ARBA00023324"/>
    </source>
</evidence>
<dbReference type="CDD" id="cd00693">
    <property type="entry name" value="secretory_peroxidase"/>
    <property type="match status" value="1"/>
</dbReference>
<dbReference type="Proteomes" id="UP001187471">
    <property type="component" value="Unassembled WGS sequence"/>
</dbReference>
<dbReference type="InterPro" id="IPR033905">
    <property type="entry name" value="Secretory_peroxidase"/>
</dbReference>
<evidence type="ECO:0000256" key="9">
    <source>
        <dbReference type="ARBA" id="ARBA00022723"/>
    </source>
</evidence>